<gene>
    <name evidence="2" type="ORF">FHS76_003982</name>
</gene>
<organism evidence="2 3">
    <name type="scientific">Brucella daejeonensis</name>
    <dbReference type="NCBI Taxonomy" id="659015"/>
    <lineage>
        <taxon>Bacteria</taxon>
        <taxon>Pseudomonadati</taxon>
        <taxon>Pseudomonadota</taxon>
        <taxon>Alphaproteobacteria</taxon>
        <taxon>Hyphomicrobiales</taxon>
        <taxon>Brucellaceae</taxon>
        <taxon>Brucella/Ochrobactrum group</taxon>
        <taxon>Brucella</taxon>
    </lineage>
</organism>
<keyword evidence="1" id="KW-0472">Membrane</keyword>
<evidence type="ECO:0000313" key="3">
    <source>
        <dbReference type="Proteomes" id="UP000555546"/>
    </source>
</evidence>
<sequence>MMTHATGDAKMAVSNRPRPPSLRCICMTAISMAMAIKIAPTNVPRMGMAKNGHPIKSIIQPDLLLVEGVVVSCDISIAPYAYAEMEKVRGACRAAHQD</sequence>
<keyword evidence="1" id="KW-0812">Transmembrane</keyword>
<dbReference type="AlphaFoldDB" id="A0A7W9EN36"/>
<dbReference type="EMBL" id="JACIJG010000023">
    <property type="protein sequence ID" value="MBB5704067.1"/>
    <property type="molecule type" value="Genomic_DNA"/>
</dbReference>
<protein>
    <submittedName>
        <fullName evidence="2">Uncharacterized protein</fullName>
    </submittedName>
</protein>
<accession>A0A7W9EN36</accession>
<evidence type="ECO:0000313" key="2">
    <source>
        <dbReference type="EMBL" id="MBB5704067.1"/>
    </source>
</evidence>
<dbReference type="Proteomes" id="UP000555546">
    <property type="component" value="Unassembled WGS sequence"/>
</dbReference>
<dbReference type="RefSeq" id="WP_183656953.1">
    <property type="nucleotide sequence ID" value="NZ_JACIJG010000023.1"/>
</dbReference>
<reference evidence="2 3" key="1">
    <citation type="submission" date="2020-08" db="EMBL/GenBank/DDBJ databases">
        <title>Genomic Encyclopedia of Type Strains, Phase IV (KMG-IV): sequencing the most valuable type-strain genomes for metagenomic binning, comparative biology and taxonomic classification.</title>
        <authorList>
            <person name="Goeker M."/>
        </authorList>
    </citation>
    <scope>NUCLEOTIDE SEQUENCE [LARGE SCALE GENOMIC DNA]</scope>
    <source>
        <strain evidence="2 3">DSM 26944</strain>
    </source>
</reference>
<comment type="caution">
    <text evidence="2">The sequence shown here is derived from an EMBL/GenBank/DDBJ whole genome shotgun (WGS) entry which is preliminary data.</text>
</comment>
<feature type="transmembrane region" description="Helical" evidence="1">
    <location>
        <begin position="20"/>
        <end position="40"/>
    </location>
</feature>
<proteinExistence type="predicted"/>
<keyword evidence="1" id="KW-1133">Transmembrane helix</keyword>
<keyword evidence="3" id="KW-1185">Reference proteome</keyword>
<evidence type="ECO:0000256" key="1">
    <source>
        <dbReference type="SAM" id="Phobius"/>
    </source>
</evidence>
<name>A0A7W9EN36_9HYPH</name>